<evidence type="ECO:0000313" key="4">
    <source>
        <dbReference type="EMBL" id="PHY94449.1"/>
    </source>
</evidence>
<dbReference type="GO" id="GO:0005737">
    <property type="term" value="C:cytoplasm"/>
    <property type="evidence" value="ECO:0007669"/>
    <property type="project" value="TreeGrafter"/>
</dbReference>
<dbReference type="GO" id="GO:0016757">
    <property type="term" value="F:glycosyltransferase activity"/>
    <property type="evidence" value="ECO:0007669"/>
    <property type="project" value="TreeGrafter"/>
</dbReference>
<evidence type="ECO:0008006" key="6">
    <source>
        <dbReference type="Google" id="ProtNLM"/>
    </source>
</evidence>
<evidence type="ECO:0000256" key="1">
    <source>
        <dbReference type="ARBA" id="ARBA00004167"/>
    </source>
</evidence>
<dbReference type="AlphaFoldDB" id="A0A2G4RCY7"/>
<dbReference type="OrthoDB" id="1997677at2"/>
<keyword evidence="2" id="KW-0812">Transmembrane</keyword>
<evidence type="ECO:0000313" key="5">
    <source>
        <dbReference type="Proteomes" id="UP000228751"/>
    </source>
</evidence>
<dbReference type="GO" id="GO:0016020">
    <property type="term" value="C:membrane"/>
    <property type="evidence" value="ECO:0007669"/>
    <property type="project" value="UniProtKB-SubCell"/>
</dbReference>
<dbReference type="EMBL" id="PEBQ01000093">
    <property type="protein sequence ID" value="PHY94449.1"/>
    <property type="molecule type" value="Genomic_DNA"/>
</dbReference>
<dbReference type="Pfam" id="PF13704">
    <property type="entry name" value="Glyco_tranf_2_4"/>
    <property type="match status" value="1"/>
</dbReference>
<organism evidence="4 5">
    <name type="scientific">Acetobacter pomorum</name>
    <dbReference type="NCBI Taxonomy" id="65959"/>
    <lineage>
        <taxon>Bacteria</taxon>
        <taxon>Pseudomonadati</taxon>
        <taxon>Pseudomonadota</taxon>
        <taxon>Alphaproteobacteria</taxon>
        <taxon>Acetobacterales</taxon>
        <taxon>Acetobacteraceae</taxon>
        <taxon>Acetobacter</taxon>
    </lineage>
</organism>
<evidence type="ECO:0000256" key="3">
    <source>
        <dbReference type="ARBA" id="ARBA00022989"/>
    </source>
</evidence>
<keyword evidence="3" id="KW-1133">Transmembrane helix</keyword>
<dbReference type="PANTHER" id="PTHR21461">
    <property type="entry name" value="GLYCOSYLTRANSFERASE FAMILY 92 PROTEIN"/>
    <property type="match status" value="1"/>
</dbReference>
<protein>
    <recommendedName>
        <fullName evidence="6">Glycosyltransferase family 2 protein</fullName>
    </recommendedName>
</protein>
<gene>
    <name evidence="4" type="ORF">CSR02_07375</name>
</gene>
<comment type="caution">
    <text evidence="4">The sequence shown here is derived from an EMBL/GenBank/DDBJ whole genome shotgun (WGS) entry which is preliminary data.</text>
</comment>
<reference evidence="4 5" key="1">
    <citation type="submission" date="2017-10" db="EMBL/GenBank/DDBJ databases">
        <title>Genomic analysis of the genus Acetobacter.</title>
        <authorList>
            <person name="Kim K.H."/>
            <person name="Chun B.H."/>
            <person name="Son A.R."/>
            <person name="Jeon C.O."/>
        </authorList>
    </citation>
    <scope>NUCLEOTIDE SEQUENCE [LARGE SCALE GENOMIC DNA]</scope>
    <source>
        <strain evidence="4 5">LHT 2458</strain>
    </source>
</reference>
<proteinExistence type="predicted"/>
<comment type="subcellular location">
    <subcellularLocation>
        <location evidence="1">Membrane</location>
        <topology evidence="1">Single-pass membrane protein</topology>
    </subcellularLocation>
</comment>
<keyword evidence="3" id="KW-0472">Membrane</keyword>
<accession>A0A2G4RCY7</accession>
<dbReference type="PANTHER" id="PTHR21461:SF69">
    <property type="entry name" value="GLYCOSYLTRANSFERASE FAMILY 92 PROTEIN"/>
    <property type="match status" value="1"/>
</dbReference>
<sequence length="589" mass="68102">MIIQDFHGNFLSVVNGHLVSTRKKSDLGVMISGKNFIFYDKNQFENFSVCEGGRSVCGHAFAASINEDGNISFLHLETGKILSGIPCQEDHDYQVCGLRDEKYDWEIFSIHLESDAENIEDVIEERFFCNPGSITVAEITKIIESKLSDRKKKILLSALLAAFELDFQKPLCECIEKIDVFSKIIIDLLVDNEEIKKSLIELMLWMRLGRGEEYYYDISGKFLGFDKTSHSGYELNTEETLLHCLRRNISPIKKSCIVTTIKNEGVYILDWIAHHKAMGFEKIFIYSNDNTDNSDNLLKILSDKKIITWLKSTAAPGANAQGQSYSHALMFNKEILNYEWSAFVDMDEFFCVNKSKFFNINEFLLWHSQSREDCICINWCFVSPSNQSRFRQDPIFSRFDVYGGIDQHIKSCFRPHFFHGSHPHYPISSSIYNPIFVESDKSAHTSLLGPIRGEKAFSDFPTGSDAIVYHYFLKSAEEFVWKFSRNRGDYPNVVDDIYINIEDMVSFSSHFFQEYKQTHSNETGKLMLASREESIKEREKLLEDADILHAYNLILSSYKERMEKLLQLCKTYEGKYENCSRLLNIIEND</sequence>
<keyword evidence="5" id="KW-1185">Reference proteome</keyword>
<evidence type="ECO:0000256" key="2">
    <source>
        <dbReference type="ARBA" id="ARBA00022692"/>
    </source>
</evidence>
<name>A0A2G4RCY7_9PROT</name>
<dbReference type="Proteomes" id="UP000228751">
    <property type="component" value="Unassembled WGS sequence"/>
</dbReference>
<dbReference type="RefSeq" id="WP_099541090.1">
    <property type="nucleotide sequence ID" value="NZ_PEBQ01000093.1"/>
</dbReference>